<protein>
    <submittedName>
        <fullName evidence="3">MFS transporter</fullName>
    </submittedName>
</protein>
<dbReference type="KEGG" id="acoa:RB602_00310"/>
<dbReference type="SUPFAM" id="SSF103473">
    <property type="entry name" value="MFS general substrate transporter"/>
    <property type="match status" value="1"/>
</dbReference>
<feature type="transmembrane region" description="Helical" evidence="2">
    <location>
        <begin position="238"/>
        <end position="260"/>
    </location>
</feature>
<feature type="transmembrane region" description="Helical" evidence="2">
    <location>
        <begin position="194"/>
        <end position="217"/>
    </location>
</feature>
<feature type="transmembrane region" description="Helical" evidence="2">
    <location>
        <begin position="51"/>
        <end position="71"/>
    </location>
</feature>
<feature type="transmembrane region" description="Helical" evidence="2">
    <location>
        <begin position="159"/>
        <end position="182"/>
    </location>
</feature>
<proteinExistence type="inferred from homology"/>
<keyword evidence="2" id="KW-0812">Transmembrane</keyword>
<evidence type="ECO:0000313" key="3">
    <source>
        <dbReference type="EMBL" id="WOE75196.1"/>
    </source>
</evidence>
<comment type="similarity">
    <text evidence="1">Belongs to the sodium:galactoside symporter (TC 2.A.2) family.</text>
</comment>
<dbReference type="GO" id="GO:0008643">
    <property type="term" value="P:carbohydrate transport"/>
    <property type="evidence" value="ECO:0007669"/>
    <property type="project" value="InterPro"/>
</dbReference>
<feature type="transmembrane region" description="Helical" evidence="2">
    <location>
        <begin position="336"/>
        <end position="356"/>
    </location>
</feature>
<feature type="transmembrane region" description="Helical" evidence="2">
    <location>
        <begin position="92"/>
        <end position="114"/>
    </location>
</feature>
<accession>A0AA97F769</accession>
<dbReference type="PANTHER" id="PTHR11328:SF28">
    <property type="entry name" value="MAJOR FACILITATOR SUPERFAMILY DOMAIN-CONTAINING PROTEIN 12"/>
    <property type="match status" value="1"/>
</dbReference>
<evidence type="ECO:0000256" key="1">
    <source>
        <dbReference type="ARBA" id="ARBA00009617"/>
    </source>
</evidence>
<dbReference type="Proteomes" id="UP001302429">
    <property type="component" value="Chromosome"/>
</dbReference>
<dbReference type="GO" id="GO:0005886">
    <property type="term" value="C:plasma membrane"/>
    <property type="evidence" value="ECO:0007669"/>
    <property type="project" value="TreeGrafter"/>
</dbReference>
<keyword evidence="2" id="KW-0472">Membrane</keyword>
<dbReference type="PANTHER" id="PTHR11328">
    <property type="entry name" value="MAJOR FACILITATOR SUPERFAMILY DOMAIN-CONTAINING PROTEIN"/>
    <property type="match status" value="1"/>
</dbReference>
<gene>
    <name evidence="3" type="ORF">RB602_00310</name>
</gene>
<feature type="transmembrane region" description="Helical" evidence="2">
    <location>
        <begin position="309"/>
        <end position="330"/>
    </location>
</feature>
<dbReference type="GO" id="GO:0015293">
    <property type="term" value="F:symporter activity"/>
    <property type="evidence" value="ECO:0007669"/>
    <property type="project" value="InterPro"/>
</dbReference>
<dbReference type="EMBL" id="CP136594">
    <property type="protein sequence ID" value="WOE75196.1"/>
    <property type="molecule type" value="Genomic_DNA"/>
</dbReference>
<dbReference type="RefSeq" id="WP_317081887.1">
    <property type="nucleotide sequence ID" value="NZ_CP136594.1"/>
</dbReference>
<feature type="transmembrane region" description="Helical" evidence="2">
    <location>
        <begin position="280"/>
        <end position="302"/>
    </location>
</feature>
<name>A0AA97F769_9SPHN</name>
<keyword evidence="2" id="KW-1133">Transmembrane helix</keyword>
<feature type="transmembrane region" description="Helical" evidence="2">
    <location>
        <begin position="377"/>
        <end position="399"/>
    </location>
</feature>
<reference evidence="3 4" key="1">
    <citation type="submission" date="2023-10" db="EMBL/GenBank/DDBJ databases">
        <title>Complete genome sequence of a Sphingomonadaceae bacterium.</title>
        <authorList>
            <person name="Yan C."/>
        </authorList>
    </citation>
    <scope>NUCLEOTIDE SEQUENCE [LARGE SCALE GENOMIC DNA]</scope>
    <source>
        <strain evidence="3 4">SCSIO 66989</strain>
    </source>
</reference>
<dbReference type="AlphaFoldDB" id="A0AA97F769"/>
<feature type="transmembrane region" description="Helical" evidence="2">
    <location>
        <begin position="419"/>
        <end position="443"/>
    </location>
</feature>
<feature type="transmembrane region" description="Helical" evidence="2">
    <location>
        <begin position="120"/>
        <end position="138"/>
    </location>
</feature>
<dbReference type="Pfam" id="PF13347">
    <property type="entry name" value="MFS_2"/>
    <property type="match status" value="1"/>
</dbReference>
<dbReference type="InterPro" id="IPR039672">
    <property type="entry name" value="MFS_2"/>
</dbReference>
<evidence type="ECO:0000313" key="4">
    <source>
        <dbReference type="Proteomes" id="UP001302429"/>
    </source>
</evidence>
<evidence type="ECO:0000256" key="2">
    <source>
        <dbReference type="SAM" id="Phobius"/>
    </source>
</evidence>
<organism evidence="3 4">
    <name type="scientific">Alterisphingorhabdus coralli</name>
    <dbReference type="NCBI Taxonomy" id="3071408"/>
    <lineage>
        <taxon>Bacteria</taxon>
        <taxon>Pseudomonadati</taxon>
        <taxon>Pseudomonadota</taxon>
        <taxon>Alphaproteobacteria</taxon>
        <taxon>Sphingomonadales</taxon>
        <taxon>Sphingomonadaceae</taxon>
        <taxon>Alterisphingorhabdus (ex Yan et al. 2024)</taxon>
    </lineage>
</organism>
<keyword evidence="4" id="KW-1185">Reference proteome</keyword>
<dbReference type="Gene3D" id="1.20.1250.20">
    <property type="entry name" value="MFS general substrate transporter like domains"/>
    <property type="match status" value="2"/>
</dbReference>
<sequence length="457" mass="49078">MKPETSQKSHQQSGTLSTPAMLGYCGGNLGKNILAGSLGLFQLYFMTDILGLAPALAGVLVLLALLWDALLDPLVGLWSDRVYNRFGKYGAFILLGAPLASASFLLFFFLPFLFGSDGAGFWLVLAALLLFRSCYTILDLPHNALIARISPDSRERGKIAVTRFFFSSLSMLMISGASFLIFSDQAGSGEAWLFAQAALVAAGISLAVMWLSWLSVARRDRAGPRQTRRESFSWQAHLAALQLGDVRLLLAAGMLGAFGPPTFMRMLPYMNVYVFADDRAVSTGLLAIVLGQLVSAPVWAWLSHRWNKATTMIAAHGLLILAMLAFLVTVETVGPIFWALTFVMGIAYCGMFSIVWGMGADVIDLIELRTGVRLEAILIGLLVLVMKAGEGLSGAAIGMGLDLAGFSGNSISDQGRSAIIWLACLIPIVAASGAMLCLFRYSLSHAEHARIRAALPG</sequence>
<dbReference type="InterPro" id="IPR036259">
    <property type="entry name" value="MFS_trans_sf"/>
</dbReference>